<dbReference type="GO" id="GO:0032185">
    <property type="term" value="P:septin cytoskeleton organization"/>
    <property type="evidence" value="ECO:0007669"/>
    <property type="project" value="TreeGrafter"/>
</dbReference>
<dbReference type="InterPro" id="IPR009571">
    <property type="entry name" value="SUR7/Rim9-like_fungi"/>
</dbReference>
<dbReference type="GO" id="GO:0045121">
    <property type="term" value="C:membrane raft"/>
    <property type="evidence" value="ECO:0007669"/>
    <property type="project" value="TreeGrafter"/>
</dbReference>
<dbReference type="RefSeq" id="XP_031868777.1">
    <property type="nucleotide sequence ID" value="XM_032015356.1"/>
</dbReference>
<dbReference type="EMBL" id="NPIC01000005">
    <property type="protein sequence ID" value="RDL36121.1"/>
    <property type="molecule type" value="Genomic_DNA"/>
</dbReference>
<dbReference type="AlphaFoldDB" id="A0A370TKS1"/>
<dbReference type="Proteomes" id="UP000254866">
    <property type="component" value="Unassembled WGS sequence"/>
</dbReference>
<dbReference type="PANTHER" id="PTHR36414:SF1">
    <property type="entry name" value="PROTEIN SUR7"/>
    <property type="match status" value="1"/>
</dbReference>
<protein>
    <submittedName>
        <fullName evidence="3">Putative SUR7 family protein FMP45</fullName>
    </submittedName>
</protein>
<dbReference type="Pfam" id="PF06687">
    <property type="entry name" value="SUR7"/>
    <property type="match status" value="1"/>
</dbReference>
<proteinExistence type="predicted"/>
<dbReference type="GO" id="GO:0005886">
    <property type="term" value="C:plasma membrane"/>
    <property type="evidence" value="ECO:0007669"/>
    <property type="project" value="InterPro"/>
</dbReference>
<dbReference type="OrthoDB" id="5419460at2759"/>
<gene>
    <name evidence="3" type="ORF">BP5553_06733</name>
</gene>
<sequence length="262" mass="28811">MGAAARGSMGIVSLILIAVSILFMFFVILSGVSHRTPFDKTYFLKADTSKIPGARSISQWTYFYVCGEGNNNCGSPVPALPVGYAWLGGSAEAPHGLVGSHGKHTTSFHYYYLWRFGWVFYLLALLTIVLAFFTAIVAPCSRLASGISGVLVLNALFWFTLAASMMTAQFVQMRNEFHHNGLMAKLGSYAFGFTWAAWACMFIAAILLFTGVGQKSPRNDPRSPQTDGPHRGGFFRRGVGKRSTRGSFIDNESQRRVKDEYA</sequence>
<name>A0A370TKS1_9HELO</name>
<keyword evidence="4" id="KW-1185">Reference proteome</keyword>
<dbReference type="GO" id="GO:0030866">
    <property type="term" value="P:cortical actin cytoskeleton organization"/>
    <property type="evidence" value="ECO:0007669"/>
    <property type="project" value="TreeGrafter"/>
</dbReference>
<feature type="compositionally biased region" description="Basic and acidic residues" evidence="1">
    <location>
        <begin position="252"/>
        <end position="262"/>
    </location>
</feature>
<keyword evidence="2" id="KW-0472">Membrane</keyword>
<dbReference type="GO" id="GO:0031505">
    <property type="term" value="P:fungal-type cell wall organization"/>
    <property type="evidence" value="ECO:0007669"/>
    <property type="project" value="TreeGrafter"/>
</dbReference>
<evidence type="ECO:0000313" key="4">
    <source>
        <dbReference type="Proteomes" id="UP000254866"/>
    </source>
</evidence>
<evidence type="ECO:0000256" key="2">
    <source>
        <dbReference type="SAM" id="Phobius"/>
    </source>
</evidence>
<accession>A0A370TKS1</accession>
<dbReference type="GO" id="GO:0005938">
    <property type="term" value="C:cell cortex"/>
    <property type="evidence" value="ECO:0007669"/>
    <property type="project" value="TreeGrafter"/>
</dbReference>
<dbReference type="GeneID" id="43599582"/>
<evidence type="ECO:0000313" key="3">
    <source>
        <dbReference type="EMBL" id="RDL36121.1"/>
    </source>
</evidence>
<feature type="region of interest" description="Disordered" evidence="1">
    <location>
        <begin position="217"/>
        <end position="262"/>
    </location>
</feature>
<evidence type="ECO:0000256" key="1">
    <source>
        <dbReference type="SAM" id="MobiDB-lite"/>
    </source>
</evidence>
<comment type="caution">
    <text evidence="3">The sequence shown here is derived from an EMBL/GenBank/DDBJ whole genome shotgun (WGS) entry which is preliminary data.</text>
</comment>
<keyword evidence="2" id="KW-1133">Transmembrane helix</keyword>
<feature type="transmembrane region" description="Helical" evidence="2">
    <location>
        <begin position="150"/>
        <end position="171"/>
    </location>
</feature>
<dbReference type="PANTHER" id="PTHR36414">
    <property type="entry name" value="PROTEIN SUR7"/>
    <property type="match status" value="1"/>
</dbReference>
<feature type="transmembrane region" description="Helical" evidence="2">
    <location>
        <begin position="191"/>
        <end position="212"/>
    </location>
</feature>
<dbReference type="Gene3D" id="1.20.140.150">
    <property type="match status" value="1"/>
</dbReference>
<feature type="transmembrane region" description="Helical" evidence="2">
    <location>
        <begin position="12"/>
        <end position="32"/>
    </location>
</feature>
<dbReference type="GO" id="GO:0006897">
    <property type="term" value="P:endocytosis"/>
    <property type="evidence" value="ECO:0007669"/>
    <property type="project" value="TreeGrafter"/>
</dbReference>
<feature type="transmembrane region" description="Helical" evidence="2">
    <location>
        <begin position="118"/>
        <end position="138"/>
    </location>
</feature>
<organism evidence="3 4">
    <name type="scientific">Venustampulla echinocandica</name>
    <dbReference type="NCBI Taxonomy" id="2656787"/>
    <lineage>
        <taxon>Eukaryota</taxon>
        <taxon>Fungi</taxon>
        <taxon>Dikarya</taxon>
        <taxon>Ascomycota</taxon>
        <taxon>Pezizomycotina</taxon>
        <taxon>Leotiomycetes</taxon>
        <taxon>Helotiales</taxon>
        <taxon>Pleuroascaceae</taxon>
        <taxon>Venustampulla</taxon>
    </lineage>
</organism>
<keyword evidence="2" id="KW-0812">Transmembrane</keyword>
<reference evidence="3 4" key="1">
    <citation type="journal article" date="2018" name="IMA Fungus">
        <title>IMA Genome-F 9: Draft genome sequence of Annulohypoxylon stygium, Aspergillus mulundensis, Berkeleyomyces basicola (syn. Thielaviopsis basicola), Ceratocystis smalleyi, two Cercospora beticola strains, Coleophoma cylindrospora, Fusarium fracticaudum, Phialophora cf. hyalina, and Morchella septimelata.</title>
        <authorList>
            <person name="Wingfield B.D."/>
            <person name="Bills G.F."/>
            <person name="Dong Y."/>
            <person name="Huang W."/>
            <person name="Nel W.J."/>
            <person name="Swalarsk-Parry B.S."/>
            <person name="Vaghefi N."/>
            <person name="Wilken P.M."/>
            <person name="An Z."/>
            <person name="de Beer Z.W."/>
            <person name="De Vos L."/>
            <person name="Chen L."/>
            <person name="Duong T.A."/>
            <person name="Gao Y."/>
            <person name="Hammerbacher A."/>
            <person name="Kikkert J.R."/>
            <person name="Li Y."/>
            <person name="Li H."/>
            <person name="Li K."/>
            <person name="Li Q."/>
            <person name="Liu X."/>
            <person name="Ma X."/>
            <person name="Naidoo K."/>
            <person name="Pethybridge S.J."/>
            <person name="Sun J."/>
            <person name="Steenkamp E.T."/>
            <person name="van der Nest M.A."/>
            <person name="van Wyk S."/>
            <person name="Wingfield M.J."/>
            <person name="Xiong C."/>
            <person name="Yue Q."/>
            <person name="Zhang X."/>
        </authorList>
    </citation>
    <scope>NUCLEOTIDE SEQUENCE [LARGE SCALE GENOMIC DNA]</scope>
    <source>
        <strain evidence="3 4">BP 5553</strain>
    </source>
</reference>